<name>A0A077UGW3_9STAP</name>
<feature type="domain" description="Leukocidin/Hemolysin toxin" evidence="3">
    <location>
        <begin position="70"/>
        <end position="310"/>
    </location>
</feature>
<dbReference type="EMBL" id="CCEH01000005">
    <property type="protein sequence ID" value="CDR27701.1"/>
    <property type="molecule type" value="Genomic_DNA"/>
</dbReference>
<dbReference type="SUPFAM" id="SSF56959">
    <property type="entry name" value="Leukocidin-like"/>
    <property type="match status" value="1"/>
</dbReference>
<dbReference type="Proteomes" id="UP000044616">
    <property type="component" value="Unassembled WGS sequence"/>
</dbReference>
<evidence type="ECO:0000256" key="1">
    <source>
        <dbReference type="ARBA" id="ARBA00009831"/>
    </source>
</evidence>
<dbReference type="GO" id="GO:0051715">
    <property type="term" value="P:cytolysis in another organism"/>
    <property type="evidence" value="ECO:0007669"/>
    <property type="project" value="InterPro"/>
</dbReference>
<dbReference type="InterPro" id="IPR003963">
    <property type="entry name" value="Bi-component_toxin_staph"/>
</dbReference>
<evidence type="ECO:0000256" key="2">
    <source>
        <dbReference type="ARBA" id="ARBA00022729"/>
    </source>
</evidence>
<dbReference type="AlphaFoldDB" id="A0A077UGW3"/>
<reference evidence="4 5" key="1">
    <citation type="submission" date="2014-05" db="EMBL/GenBank/DDBJ databases">
        <authorList>
            <person name="Aslett A.Martin."/>
            <person name="De Silva Nishadi"/>
        </authorList>
    </citation>
    <scope>NUCLEOTIDE SEQUENCE [LARGE SCALE GENOMIC DNA]</scope>
</reference>
<dbReference type="PRINTS" id="PR01468">
    <property type="entry name" value="BICOMPNTOXIN"/>
</dbReference>
<proteinExistence type="inferred from homology"/>
<dbReference type="InterPro" id="IPR016183">
    <property type="entry name" value="Leukocidin/Hemolysin_toxin"/>
</dbReference>
<dbReference type="Gene3D" id="2.70.240.10">
    <property type="entry name" value="Leukocidin/porin MspA"/>
    <property type="match status" value="1"/>
</dbReference>
<gene>
    <name evidence="4" type="primary">hlgA</name>
    <name evidence="4" type="ORF">ERS140147_00811</name>
</gene>
<dbReference type="InterPro" id="IPR036435">
    <property type="entry name" value="Leukocidin/porin_MspA_sf"/>
</dbReference>
<sequence>MKEKSNRKNVISMIKNKILTATLTVGLIAPLGNPFIDISKAENNIEDIGKGAEIIKRTQDVTSKRLAITQNIQFDFVKDKKYNKVALVVKMQGFISSRTTYSDLKKYPYIKRMIWPFQYNISLKTKDPNVDLINYLPKNKIESADVSQKLGYNIGGNFQSAPSIGGSGSFNYSKTISYNQKNYVTEVESQNSKGVKWGVKANSFVTPNGQISAYDRYLFAQDPTGPSARDYFVPDNQLPPLIQSGFNPSFITTLSHEKDKGDKSEFEITYGRNMDATYSYVTRHRLAVDRKHDAFKNRNVTVKYEVNWKTHEVKIKNINPK</sequence>
<organism evidence="4 5">
    <name type="scientific">Staphylococcus schweitzeri</name>
    <dbReference type="NCBI Taxonomy" id="1654388"/>
    <lineage>
        <taxon>Bacteria</taxon>
        <taxon>Bacillati</taxon>
        <taxon>Bacillota</taxon>
        <taxon>Bacilli</taxon>
        <taxon>Bacillales</taxon>
        <taxon>Staphylococcaceae</taxon>
        <taxon>Staphylococcus</taxon>
    </lineage>
</organism>
<dbReference type="NCBIfam" id="TIGR01002">
    <property type="entry name" value="hlyII"/>
    <property type="match status" value="1"/>
</dbReference>
<keyword evidence="2" id="KW-0732">Signal</keyword>
<evidence type="ECO:0000313" key="5">
    <source>
        <dbReference type="Proteomes" id="UP000044616"/>
    </source>
</evidence>
<evidence type="ECO:0000259" key="3">
    <source>
        <dbReference type="Pfam" id="PF07968"/>
    </source>
</evidence>
<comment type="similarity">
    <text evidence="1">Belongs to the aerolysin family.</text>
</comment>
<protein>
    <submittedName>
        <fullName evidence="4">Leukocidin S subunit</fullName>
    </submittedName>
</protein>
<evidence type="ECO:0000313" key="4">
    <source>
        <dbReference type="EMBL" id="CDR27701.1"/>
    </source>
</evidence>
<accession>A0A077UGW3</accession>
<dbReference type="Pfam" id="PF07968">
    <property type="entry name" value="Leukocidin"/>
    <property type="match status" value="1"/>
</dbReference>
<dbReference type="GO" id="GO:0005576">
    <property type="term" value="C:extracellular region"/>
    <property type="evidence" value="ECO:0007669"/>
    <property type="project" value="InterPro"/>
</dbReference>